<evidence type="ECO:0000313" key="4">
    <source>
        <dbReference type="Proteomes" id="UP000004562"/>
    </source>
</evidence>
<proteinExistence type="inferred from homology"/>
<dbReference type="HOGENOM" id="CLU_113198_1_1_9"/>
<dbReference type="PANTHER" id="PTHR34297">
    <property type="entry name" value="HYPOTHETICAL CYTOSOLIC PROTEIN-RELATED"/>
    <property type="match status" value="1"/>
</dbReference>
<dbReference type="PANTHER" id="PTHR34297:SF3">
    <property type="entry name" value="ALKALINE SHOCK PROTEIN 23"/>
    <property type="match status" value="1"/>
</dbReference>
<evidence type="ECO:0000256" key="1">
    <source>
        <dbReference type="ARBA" id="ARBA00005721"/>
    </source>
</evidence>
<sequence>MSNKDVKDVKEFTKNDVAQAAHEVKPTTHEVRGELTYDDKVIQKIIGLSLEKVSGLLAVDGGFFSNIKDKLVNSDNVTHGVNVEVGKEQVAVDLNVVAEYQKNVPTLYKEIKKVVVEEVSKMTDLEVVEVNVNVVDIKTKEQHEADSVSLQDRVTDVAESTGEFASEQFEKAKSGISGGFSAVQEKVGDGVDAVKDAASNEKTRVR</sequence>
<dbReference type="RefSeq" id="WP_002911568.1">
    <property type="nucleotide sequence ID" value="NZ_GL872447.1"/>
</dbReference>
<dbReference type="Proteomes" id="UP000004562">
    <property type="component" value="Unassembled WGS sequence"/>
</dbReference>
<protein>
    <recommendedName>
        <fullName evidence="2">Stress response regulator gls24 homolog</fullName>
    </recommendedName>
</protein>
<dbReference type="PATRIC" id="fig|888812.3.peg.720"/>
<dbReference type="Pfam" id="PF03780">
    <property type="entry name" value="Asp23"/>
    <property type="match status" value="1"/>
</dbReference>
<comment type="similarity">
    <text evidence="1">Belongs to the asp23 family.</text>
</comment>
<dbReference type="AlphaFoldDB" id="F0ISC2"/>
<comment type="caution">
    <text evidence="3">The sequence shown here is derived from an EMBL/GenBank/DDBJ whole genome shotgun (WGS) entry which is preliminary data.</text>
</comment>
<evidence type="ECO:0000313" key="3">
    <source>
        <dbReference type="EMBL" id="EGD39249.1"/>
    </source>
</evidence>
<name>F0ISC2_STRSA</name>
<dbReference type="EMBL" id="AEXZ01000006">
    <property type="protein sequence ID" value="EGD39249.1"/>
    <property type="molecule type" value="Genomic_DNA"/>
</dbReference>
<evidence type="ECO:0000256" key="2">
    <source>
        <dbReference type="ARBA" id="ARBA00039575"/>
    </source>
</evidence>
<accession>F0ISC2</accession>
<dbReference type="InterPro" id="IPR005531">
    <property type="entry name" value="Asp23"/>
</dbReference>
<reference evidence="3 4" key="1">
    <citation type="submission" date="2011-02" db="EMBL/GenBank/DDBJ databases">
        <authorList>
            <person name="Muzny D."/>
            <person name="Qin X."/>
            <person name="Deng J."/>
            <person name="Jiang H."/>
            <person name="Liu Y."/>
            <person name="Qu J."/>
            <person name="Song X.-Z."/>
            <person name="Zhang L."/>
            <person name="Thornton R."/>
            <person name="Coyle M."/>
            <person name="Francisco L."/>
            <person name="Jackson L."/>
            <person name="Javaid M."/>
            <person name="Korchina V."/>
            <person name="Kovar C."/>
            <person name="Mata R."/>
            <person name="Mathew T."/>
            <person name="Ngo R."/>
            <person name="Nguyen L."/>
            <person name="Nguyen N."/>
            <person name="Okwuonu G."/>
            <person name="Ongeri F."/>
            <person name="Pham C."/>
            <person name="Simmons D."/>
            <person name="Wilczek-Boney K."/>
            <person name="Hale W."/>
            <person name="Jakkamsetti A."/>
            <person name="Pham P."/>
            <person name="Ruth R."/>
            <person name="San Lucas F."/>
            <person name="Warren J."/>
            <person name="Zhang J."/>
            <person name="Zhao Z."/>
            <person name="Zhou C."/>
            <person name="Zhu D."/>
            <person name="Lee S."/>
            <person name="Bess C."/>
            <person name="Blankenburg K."/>
            <person name="Forbes L."/>
            <person name="Fu Q."/>
            <person name="Gubbala S."/>
            <person name="Hirani K."/>
            <person name="Jayaseelan J.C."/>
            <person name="Lara F."/>
            <person name="Munidasa M."/>
            <person name="Palculict T."/>
            <person name="Patil S."/>
            <person name="Pu L.-L."/>
            <person name="Saada N."/>
            <person name="Tang L."/>
            <person name="Weissenberger G."/>
            <person name="Zhu Y."/>
            <person name="Hemphill L."/>
            <person name="Shang Y."/>
            <person name="Youmans B."/>
            <person name="Ayvaz T."/>
            <person name="Ross M."/>
            <person name="Santibanez J."/>
            <person name="Aqrawi P."/>
            <person name="Gross S."/>
            <person name="Joshi V."/>
            <person name="Fowler G."/>
            <person name="Nazareth L."/>
            <person name="Reid J."/>
            <person name="Worley K."/>
            <person name="Petrosino J."/>
            <person name="Highlander S."/>
            <person name="Gibbs R."/>
        </authorList>
    </citation>
    <scope>NUCLEOTIDE SEQUENCE [LARGE SCALE GENOMIC DNA]</scope>
    <source>
        <strain evidence="3 4">SK160</strain>
    </source>
</reference>
<gene>
    <name evidence="3" type="ORF">HMPREF9384_0734</name>
</gene>
<organism evidence="3 4">
    <name type="scientific">Streptococcus sanguinis SK160</name>
    <dbReference type="NCBI Taxonomy" id="888812"/>
    <lineage>
        <taxon>Bacteria</taxon>
        <taxon>Bacillati</taxon>
        <taxon>Bacillota</taxon>
        <taxon>Bacilli</taxon>
        <taxon>Lactobacillales</taxon>
        <taxon>Streptococcaceae</taxon>
        <taxon>Streptococcus</taxon>
    </lineage>
</organism>